<protein>
    <submittedName>
        <fullName evidence="1">Uncharacterized protein</fullName>
    </submittedName>
</protein>
<keyword evidence="2" id="KW-1185">Reference proteome</keyword>
<name>A0A9D5BMA7_PEA</name>
<organism evidence="1 2">
    <name type="scientific">Pisum sativum</name>
    <name type="common">Garden pea</name>
    <name type="synonym">Lathyrus oleraceus</name>
    <dbReference type="NCBI Taxonomy" id="3888"/>
    <lineage>
        <taxon>Eukaryota</taxon>
        <taxon>Viridiplantae</taxon>
        <taxon>Streptophyta</taxon>
        <taxon>Embryophyta</taxon>
        <taxon>Tracheophyta</taxon>
        <taxon>Spermatophyta</taxon>
        <taxon>Magnoliopsida</taxon>
        <taxon>eudicotyledons</taxon>
        <taxon>Gunneridae</taxon>
        <taxon>Pentapetalae</taxon>
        <taxon>rosids</taxon>
        <taxon>fabids</taxon>
        <taxon>Fabales</taxon>
        <taxon>Fabaceae</taxon>
        <taxon>Papilionoideae</taxon>
        <taxon>50 kb inversion clade</taxon>
        <taxon>NPAAA clade</taxon>
        <taxon>Hologalegina</taxon>
        <taxon>IRL clade</taxon>
        <taxon>Fabeae</taxon>
        <taxon>Lathyrus</taxon>
    </lineage>
</organism>
<evidence type="ECO:0000313" key="2">
    <source>
        <dbReference type="Proteomes" id="UP001058974"/>
    </source>
</evidence>
<accession>A0A9D5BMA7</accession>
<evidence type="ECO:0000313" key="1">
    <source>
        <dbReference type="EMBL" id="KAI5446052.1"/>
    </source>
</evidence>
<gene>
    <name evidence="1" type="ORF">KIW84_014046</name>
</gene>
<sequence>MHAVDKEKVVVGSSKKVLQISRKNDKTKEAVELEKSMPTESNIWEDSSRSDVSDTKIQENIRIRERVIAALNSPNLDIRINPSDDGENSENEEEYSWESVVSLGYKVEKNVIHFPKYVTKDYFWWNQKAIEIIDYDNIDRYYGEVHCAKRKNKAVKLEKFIGKGWYEYAKKKRLRRGGKVGFTIRSPPYLLFVYILNHGRKVV</sequence>
<proteinExistence type="predicted"/>
<comment type="caution">
    <text evidence="1">The sequence shown here is derived from an EMBL/GenBank/DDBJ whole genome shotgun (WGS) entry which is preliminary data.</text>
</comment>
<dbReference type="AlphaFoldDB" id="A0A9D5BMA7"/>
<dbReference type="Proteomes" id="UP001058974">
    <property type="component" value="Chromosome 1"/>
</dbReference>
<dbReference type="Gramene" id="Psat01G0404600-T1">
    <property type="protein sequence ID" value="KAI5446052.1"/>
    <property type="gene ID" value="KIW84_014046"/>
</dbReference>
<reference evidence="1 2" key="1">
    <citation type="journal article" date="2022" name="Nat. Genet.">
        <title>Improved pea reference genome and pan-genome highlight genomic features and evolutionary characteristics.</title>
        <authorList>
            <person name="Yang T."/>
            <person name="Liu R."/>
            <person name="Luo Y."/>
            <person name="Hu S."/>
            <person name="Wang D."/>
            <person name="Wang C."/>
            <person name="Pandey M.K."/>
            <person name="Ge S."/>
            <person name="Xu Q."/>
            <person name="Li N."/>
            <person name="Li G."/>
            <person name="Huang Y."/>
            <person name="Saxena R.K."/>
            <person name="Ji Y."/>
            <person name="Li M."/>
            <person name="Yan X."/>
            <person name="He Y."/>
            <person name="Liu Y."/>
            <person name="Wang X."/>
            <person name="Xiang C."/>
            <person name="Varshney R.K."/>
            <person name="Ding H."/>
            <person name="Gao S."/>
            <person name="Zong X."/>
        </authorList>
    </citation>
    <scope>NUCLEOTIDE SEQUENCE [LARGE SCALE GENOMIC DNA]</scope>
    <source>
        <strain evidence="1 2">cv. Zhongwan 6</strain>
    </source>
</reference>
<dbReference type="EMBL" id="JAMSHJ010000001">
    <property type="protein sequence ID" value="KAI5446052.1"/>
    <property type="molecule type" value="Genomic_DNA"/>
</dbReference>